<dbReference type="SMART" id="SM01134">
    <property type="entry name" value="DeoRC"/>
    <property type="match status" value="1"/>
</dbReference>
<dbReference type="RefSeq" id="WP_147781735.1">
    <property type="nucleotide sequence ID" value="NZ_VRMG01000002.1"/>
</dbReference>
<sequence length="272" mass="28613">MTDAQHTPPAAARREQIRTLIEERGFVRVAQLSRQFGISEVTVRADLNALADDNVVQRVHGGAVAGTAARPAGLERPFEQSMLASSDEKVRIGRAAAALIESDQAVVLDVGTTTTAIAAAMLERDDLQNVVVITNALNIALALEPAIPRFTVVVTGGTLRPLQHSLVDPLAGVVLDRIRADIAFIGCSGVHVTAGVTNVNLPEADVKRRMIATAARTIVVADSSKLGVAQLSRVAPLAEIDTLITGDEADAAVVENLRAAGLRVIQADHAPR</sequence>
<dbReference type="PANTHER" id="PTHR30363">
    <property type="entry name" value="HTH-TYPE TRANSCRIPTIONAL REGULATOR SRLR-RELATED"/>
    <property type="match status" value="1"/>
</dbReference>
<feature type="domain" description="HTH deoR-type" evidence="4">
    <location>
        <begin position="10"/>
        <end position="65"/>
    </location>
</feature>
<dbReference type="InterPro" id="IPR037171">
    <property type="entry name" value="NagB/RpiA_transferase-like"/>
</dbReference>
<dbReference type="PRINTS" id="PR00037">
    <property type="entry name" value="HTHLACR"/>
</dbReference>
<dbReference type="Gene3D" id="3.40.50.1360">
    <property type="match status" value="1"/>
</dbReference>
<dbReference type="Pfam" id="PF00455">
    <property type="entry name" value="DeoRC"/>
    <property type="match status" value="1"/>
</dbReference>
<evidence type="ECO:0000259" key="4">
    <source>
        <dbReference type="PROSITE" id="PS51000"/>
    </source>
</evidence>
<dbReference type="InterPro" id="IPR050313">
    <property type="entry name" value="Carb_Metab_HTH_regulators"/>
</dbReference>
<dbReference type="PROSITE" id="PS00894">
    <property type="entry name" value="HTH_DEOR_1"/>
    <property type="match status" value="1"/>
</dbReference>
<dbReference type="InterPro" id="IPR036390">
    <property type="entry name" value="WH_DNA-bd_sf"/>
</dbReference>
<evidence type="ECO:0000313" key="5">
    <source>
        <dbReference type="EMBL" id="TXN32638.1"/>
    </source>
</evidence>
<dbReference type="PANTHER" id="PTHR30363:SF44">
    <property type="entry name" value="AGA OPERON TRANSCRIPTIONAL REPRESSOR-RELATED"/>
    <property type="match status" value="1"/>
</dbReference>
<gene>
    <name evidence="5" type="ORF">FVP33_00755</name>
</gene>
<keyword evidence="2" id="KW-0238">DNA-binding</keyword>
<accession>A0A5C8UYD0</accession>
<dbReference type="GO" id="GO:0003700">
    <property type="term" value="F:DNA-binding transcription factor activity"/>
    <property type="evidence" value="ECO:0007669"/>
    <property type="project" value="InterPro"/>
</dbReference>
<dbReference type="AlphaFoldDB" id="A0A5C8UYD0"/>
<evidence type="ECO:0000256" key="2">
    <source>
        <dbReference type="ARBA" id="ARBA00023125"/>
    </source>
</evidence>
<reference evidence="5 6" key="1">
    <citation type="submission" date="2019-08" db="EMBL/GenBank/DDBJ databases">
        <title>Bacterial whole genome sequence for Glaciihabitans sp. CHu50b-6-2.</title>
        <authorList>
            <person name="Jin L."/>
        </authorList>
    </citation>
    <scope>NUCLEOTIDE SEQUENCE [LARGE SCALE GENOMIC DNA]</scope>
    <source>
        <strain evidence="5 6">CHu50b-6-2</strain>
    </source>
</reference>
<dbReference type="Gene3D" id="1.10.10.10">
    <property type="entry name" value="Winged helix-like DNA-binding domain superfamily/Winged helix DNA-binding domain"/>
    <property type="match status" value="1"/>
</dbReference>
<keyword evidence="1" id="KW-0805">Transcription regulation</keyword>
<dbReference type="SMART" id="SM00420">
    <property type="entry name" value="HTH_DEOR"/>
    <property type="match status" value="1"/>
</dbReference>
<organism evidence="5 6">
    <name type="scientific">Lacisediminihabitans profunda</name>
    <dbReference type="NCBI Taxonomy" id="2594790"/>
    <lineage>
        <taxon>Bacteria</taxon>
        <taxon>Bacillati</taxon>
        <taxon>Actinomycetota</taxon>
        <taxon>Actinomycetes</taxon>
        <taxon>Micrococcales</taxon>
        <taxon>Microbacteriaceae</taxon>
        <taxon>Lacisediminihabitans</taxon>
    </lineage>
</organism>
<evidence type="ECO:0000256" key="1">
    <source>
        <dbReference type="ARBA" id="ARBA00023015"/>
    </source>
</evidence>
<keyword evidence="3" id="KW-0804">Transcription</keyword>
<dbReference type="PROSITE" id="PS51000">
    <property type="entry name" value="HTH_DEOR_2"/>
    <property type="match status" value="1"/>
</dbReference>
<dbReference type="SUPFAM" id="SSF100950">
    <property type="entry name" value="NagB/RpiA/CoA transferase-like"/>
    <property type="match status" value="1"/>
</dbReference>
<dbReference type="EMBL" id="VRMG01000002">
    <property type="protein sequence ID" value="TXN32638.1"/>
    <property type="molecule type" value="Genomic_DNA"/>
</dbReference>
<evidence type="ECO:0000256" key="3">
    <source>
        <dbReference type="ARBA" id="ARBA00023163"/>
    </source>
</evidence>
<dbReference type="InterPro" id="IPR036388">
    <property type="entry name" value="WH-like_DNA-bd_sf"/>
</dbReference>
<comment type="caution">
    <text evidence="5">The sequence shown here is derived from an EMBL/GenBank/DDBJ whole genome shotgun (WGS) entry which is preliminary data.</text>
</comment>
<evidence type="ECO:0000313" key="6">
    <source>
        <dbReference type="Proteomes" id="UP000321379"/>
    </source>
</evidence>
<name>A0A5C8UYD0_9MICO</name>
<dbReference type="Pfam" id="PF08220">
    <property type="entry name" value="HTH_DeoR"/>
    <property type="match status" value="1"/>
</dbReference>
<dbReference type="SUPFAM" id="SSF46785">
    <property type="entry name" value="Winged helix' DNA-binding domain"/>
    <property type="match status" value="1"/>
</dbReference>
<proteinExistence type="predicted"/>
<dbReference type="Proteomes" id="UP000321379">
    <property type="component" value="Unassembled WGS sequence"/>
</dbReference>
<keyword evidence="6" id="KW-1185">Reference proteome</keyword>
<dbReference type="InterPro" id="IPR001034">
    <property type="entry name" value="DeoR_HTH"/>
</dbReference>
<dbReference type="InterPro" id="IPR014036">
    <property type="entry name" value="DeoR-like_C"/>
</dbReference>
<protein>
    <submittedName>
        <fullName evidence="5">DeoR/GlpR transcriptional regulator</fullName>
    </submittedName>
</protein>
<dbReference type="GO" id="GO:0003677">
    <property type="term" value="F:DNA binding"/>
    <property type="evidence" value="ECO:0007669"/>
    <property type="project" value="UniProtKB-KW"/>
</dbReference>
<dbReference type="InterPro" id="IPR018356">
    <property type="entry name" value="Tscrpt_reg_HTH_DeoR_CS"/>
</dbReference>